<dbReference type="InterPro" id="IPR016040">
    <property type="entry name" value="NAD(P)-bd_dom"/>
</dbReference>
<evidence type="ECO:0000256" key="1">
    <source>
        <dbReference type="ARBA" id="ARBA00001539"/>
    </source>
</evidence>
<organism evidence="10 11">
    <name type="scientific">Polycladomyces abyssicola</name>
    <dbReference type="NCBI Taxonomy" id="1125966"/>
    <lineage>
        <taxon>Bacteria</taxon>
        <taxon>Bacillati</taxon>
        <taxon>Bacillota</taxon>
        <taxon>Bacilli</taxon>
        <taxon>Bacillales</taxon>
        <taxon>Thermoactinomycetaceae</taxon>
        <taxon>Polycladomyces</taxon>
    </lineage>
</organism>
<dbReference type="RefSeq" id="WP_212772343.1">
    <property type="nucleotide sequence ID" value="NZ_AP024601.1"/>
</dbReference>
<dbReference type="Pfam" id="PF16363">
    <property type="entry name" value="GDP_Man_Dehyd"/>
    <property type="match status" value="1"/>
</dbReference>
<evidence type="ECO:0000259" key="9">
    <source>
        <dbReference type="Pfam" id="PF16363"/>
    </source>
</evidence>
<keyword evidence="11" id="KW-1185">Reference proteome</keyword>
<reference evidence="10" key="1">
    <citation type="journal article" date="2013" name="Int. J. Syst. Evol. Microbiol.">
        <title>Polycladomyces abyssicola gen. nov., sp. nov., a thermophilic filamentous bacterium isolated from hemipelagic sediment.</title>
        <authorList>
            <person name="Tsubouchi T."/>
            <person name="Shimane Y."/>
            <person name="Mori K."/>
            <person name="Usui K."/>
            <person name="Hiraki T."/>
            <person name="Tame A."/>
            <person name="Uematsu K."/>
            <person name="Maruyama T."/>
            <person name="Hatada Y."/>
        </authorList>
    </citation>
    <scope>NUCLEOTIDE SEQUENCE</scope>
    <source>
        <strain evidence="10">JIR-001</strain>
    </source>
</reference>
<dbReference type="PANTHER" id="PTHR43000">
    <property type="entry name" value="DTDP-D-GLUCOSE 4,6-DEHYDRATASE-RELATED"/>
    <property type="match status" value="1"/>
</dbReference>
<evidence type="ECO:0000313" key="11">
    <source>
        <dbReference type="Proteomes" id="UP000677436"/>
    </source>
</evidence>
<dbReference type="InterPro" id="IPR005888">
    <property type="entry name" value="dTDP_Gluc_deHydtase"/>
</dbReference>
<keyword evidence="6" id="KW-0520">NAD</keyword>
<protein>
    <recommendedName>
        <fullName evidence="5 8">dTDP-glucose 4,6-dehydratase</fullName>
        <ecNumber evidence="4 8">4.2.1.46</ecNumber>
    </recommendedName>
</protein>
<proteinExistence type="inferred from homology"/>
<keyword evidence="7 8" id="KW-0456">Lyase</keyword>
<comment type="similarity">
    <text evidence="3 8">Belongs to the NAD(P)-dependent epimerase/dehydratase family. dTDP-glucose dehydratase subfamily.</text>
</comment>
<dbReference type="Gene3D" id="3.90.25.10">
    <property type="entry name" value="UDP-galactose 4-epimerase, domain 1"/>
    <property type="match status" value="1"/>
</dbReference>
<dbReference type="Proteomes" id="UP000677436">
    <property type="component" value="Chromosome"/>
</dbReference>
<evidence type="ECO:0000256" key="3">
    <source>
        <dbReference type="ARBA" id="ARBA00008178"/>
    </source>
</evidence>
<comment type="cofactor">
    <cofactor evidence="2 8">
        <name>NAD(+)</name>
        <dbReference type="ChEBI" id="CHEBI:57540"/>
    </cofactor>
</comment>
<dbReference type="CDD" id="cd05246">
    <property type="entry name" value="dTDP_GD_SDR_e"/>
    <property type="match status" value="1"/>
</dbReference>
<dbReference type="InterPro" id="IPR036291">
    <property type="entry name" value="NAD(P)-bd_dom_sf"/>
</dbReference>
<evidence type="ECO:0000256" key="8">
    <source>
        <dbReference type="RuleBase" id="RU004473"/>
    </source>
</evidence>
<evidence type="ECO:0000256" key="6">
    <source>
        <dbReference type="ARBA" id="ARBA00023027"/>
    </source>
</evidence>
<evidence type="ECO:0000256" key="4">
    <source>
        <dbReference type="ARBA" id="ARBA00011990"/>
    </source>
</evidence>
<reference evidence="10" key="2">
    <citation type="journal article" date="2021" name="Microbiol. Resour. Announc.">
        <title>Complete Genome Sequence of Polycladomyces abyssicola JIR-001T, Isolated from Hemipelagic Sediment in Deep Seawater.</title>
        <authorList>
            <person name="Tsubouchi T."/>
            <person name="Kaneko Y."/>
        </authorList>
    </citation>
    <scope>NUCLEOTIDE SEQUENCE</scope>
    <source>
        <strain evidence="10">JIR-001</strain>
    </source>
</reference>
<gene>
    <name evidence="10" type="ORF">JIR001_17220</name>
</gene>
<dbReference type="Gene3D" id="3.40.50.720">
    <property type="entry name" value="NAD(P)-binding Rossmann-like Domain"/>
    <property type="match status" value="1"/>
</dbReference>
<dbReference type="KEGG" id="pabs:JIR001_17220"/>
<feature type="domain" description="NAD(P)-binding" evidence="9">
    <location>
        <begin position="6"/>
        <end position="306"/>
    </location>
</feature>
<accession>A0A8D5UGQ2</accession>
<evidence type="ECO:0000313" key="10">
    <source>
        <dbReference type="EMBL" id="BCU81939.1"/>
    </source>
</evidence>
<sequence length="335" mass="38536">MSRTILVTGGAGFIGSHYVRYLIQYHPDVEVINADALRYSANLLNLAEVANHPRYRFVHVDLADQAAVEWLFQRKIDEVIHFAAESHVDRSIEGAEVFIRSNIIGTYHLLEAVRKAGVEKMVHISTDEVYGSFPTGRAHEHSPLVPSNPYSATKASSDLLCQSYVNTHGLPVVITRCTNNYGPNQHPEKLIPCLILYALENRPLPIYGDGSQERDWIHVWDHCVAIDRVRRYGKAGKVYHIGAEHTITNLEVARQICTLLRKPYSLIQHVNDRPGHDTRYSLDTSKTREELGWQPMIPFDRGLKETVDWYRRRQDWWEAVRSKAYRRPMEGGEWR</sequence>
<dbReference type="EMBL" id="AP024601">
    <property type="protein sequence ID" value="BCU81939.1"/>
    <property type="molecule type" value="Genomic_DNA"/>
</dbReference>
<dbReference type="FunFam" id="3.40.50.720:FF:000304">
    <property type="entry name" value="UDP-glucose 4,6-dehydratase"/>
    <property type="match status" value="1"/>
</dbReference>
<evidence type="ECO:0000256" key="7">
    <source>
        <dbReference type="ARBA" id="ARBA00023239"/>
    </source>
</evidence>
<dbReference type="GO" id="GO:0009225">
    <property type="term" value="P:nucleotide-sugar metabolic process"/>
    <property type="evidence" value="ECO:0007669"/>
    <property type="project" value="InterPro"/>
</dbReference>
<dbReference type="NCBIfam" id="TIGR01181">
    <property type="entry name" value="dTDP_gluc_dehyt"/>
    <property type="match status" value="1"/>
</dbReference>
<dbReference type="GO" id="GO:0008460">
    <property type="term" value="F:dTDP-glucose 4,6-dehydratase activity"/>
    <property type="evidence" value="ECO:0007669"/>
    <property type="project" value="UniProtKB-EC"/>
</dbReference>
<comment type="catalytic activity">
    <reaction evidence="1 8">
        <text>dTDP-alpha-D-glucose = dTDP-4-dehydro-6-deoxy-alpha-D-glucose + H2O</text>
        <dbReference type="Rhea" id="RHEA:17221"/>
        <dbReference type="ChEBI" id="CHEBI:15377"/>
        <dbReference type="ChEBI" id="CHEBI:57477"/>
        <dbReference type="ChEBI" id="CHEBI:57649"/>
        <dbReference type="EC" id="4.2.1.46"/>
    </reaction>
</comment>
<evidence type="ECO:0000256" key="5">
    <source>
        <dbReference type="ARBA" id="ARBA00016977"/>
    </source>
</evidence>
<name>A0A8D5UGQ2_9BACL</name>
<dbReference type="EC" id="4.2.1.46" evidence="4 8"/>
<evidence type="ECO:0000256" key="2">
    <source>
        <dbReference type="ARBA" id="ARBA00001911"/>
    </source>
</evidence>
<dbReference type="AlphaFoldDB" id="A0A8D5UGQ2"/>
<dbReference type="SUPFAM" id="SSF51735">
    <property type="entry name" value="NAD(P)-binding Rossmann-fold domains"/>
    <property type="match status" value="1"/>
</dbReference>